<accession>A0ABP0MX31</accession>
<dbReference type="PANTHER" id="PTHR36395:SF1">
    <property type="entry name" value="RING-H2 ZINC FINGER PROTEIN"/>
    <property type="match status" value="1"/>
</dbReference>
<keyword evidence="2" id="KW-1185">Reference proteome</keyword>
<organism evidence="1 2">
    <name type="scientific">Durusdinium trenchii</name>
    <dbReference type="NCBI Taxonomy" id="1381693"/>
    <lineage>
        <taxon>Eukaryota</taxon>
        <taxon>Sar</taxon>
        <taxon>Alveolata</taxon>
        <taxon>Dinophyceae</taxon>
        <taxon>Suessiales</taxon>
        <taxon>Symbiodiniaceae</taxon>
        <taxon>Durusdinium</taxon>
    </lineage>
</organism>
<evidence type="ECO:0000313" key="1">
    <source>
        <dbReference type="EMBL" id="CAK9054579.1"/>
    </source>
</evidence>
<reference evidence="1 2" key="1">
    <citation type="submission" date="2024-02" db="EMBL/GenBank/DDBJ databases">
        <authorList>
            <person name="Chen Y."/>
            <person name="Shah S."/>
            <person name="Dougan E. K."/>
            <person name="Thang M."/>
            <person name="Chan C."/>
        </authorList>
    </citation>
    <scope>NUCLEOTIDE SEQUENCE [LARGE SCALE GENOMIC DNA]</scope>
</reference>
<name>A0ABP0MX31_9DINO</name>
<proteinExistence type="predicted"/>
<dbReference type="Proteomes" id="UP001642484">
    <property type="component" value="Unassembled WGS sequence"/>
</dbReference>
<comment type="caution">
    <text evidence="1">The sequence shown here is derived from an EMBL/GenBank/DDBJ whole genome shotgun (WGS) entry which is preliminary data.</text>
</comment>
<protein>
    <submittedName>
        <fullName evidence="1">Uncharacterized protein</fullName>
    </submittedName>
</protein>
<sequence length="640" mass="72516">MRPHGGSSIVAASNLPAPLTNGELLQVASLSDVPDSEALAAWLSERGLDTSDWGKENTKDVSKYWKEIKLNEAGLEVWKTADGTLQPVRTTHVLRAKVTSPDRYQRGIFLFNTWQQYGDGRTRTRNGLLSEKLTIDEMPLEQNLHEVCRRAVTEEEMQRVVESTMKIGPGRPAPEFDPSYQCPLEVVDEHFVDHIIELEKSKSYPGLLTMYHLYTVDIICTGLPLTDLNTLEFEHPDKDLKIENSPVEDGNRKLKYIHAWVWLEWPQIQRYLFEGSVLKETKGKGSFGDAAALAMWLSQFDLHMDRWGKGTLKSVESLFREIENEDSQLELWGRHDGVPMLMRVTHVLQLRVTHSDPSLKGKFLFSSWSESATGKKRVTHTLPAMKLTLKDMPYDLEKFTTCAGALVADQLSHVVDVHYRFTADTSLSDSEPSGVQMQEVQFVEQRHDVEESPSYRGLFTMYHLYCMEAECTGLPISDFGSMDLKDGAIHSLKGWTWSSAQRVMDIMRHRSLVLEREQGQAIMIWQKMSQESLDVAGRLDDLLRKLAETYPECHSSIAESRDVLSLLENKLMDASGLDSADQSPSGRRRQSFAETLPPSMLAAMEMSSIASDKFLEETQWKQIQFEADRAKTKDCSGGQS</sequence>
<gene>
    <name evidence="1" type="ORF">CCMP2556_LOCUS27272</name>
</gene>
<evidence type="ECO:0000313" key="2">
    <source>
        <dbReference type="Proteomes" id="UP001642484"/>
    </source>
</evidence>
<dbReference type="PANTHER" id="PTHR36395">
    <property type="entry name" value="RING-H2 ZINC FINGER PROTEIN"/>
    <property type="match status" value="1"/>
</dbReference>
<dbReference type="EMBL" id="CAXAMN010019557">
    <property type="protein sequence ID" value="CAK9054579.1"/>
    <property type="molecule type" value="Genomic_DNA"/>
</dbReference>